<evidence type="ECO:0000313" key="6">
    <source>
        <dbReference type="Proteomes" id="UP000547674"/>
    </source>
</evidence>
<evidence type="ECO:0000313" key="5">
    <source>
        <dbReference type="EMBL" id="NNF05947.1"/>
    </source>
</evidence>
<feature type="domain" description="HTH arsR-type" evidence="4">
    <location>
        <begin position="6"/>
        <end position="101"/>
    </location>
</feature>
<evidence type="ECO:0000259" key="4">
    <source>
        <dbReference type="PROSITE" id="PS50987"/>
    </source>
</evidence>
<dbReference type="GO" id="GO:0003677">
    <property type="term" value="F:DNA binding"/>
    <property type="evidence" value="ECO:0007669"/>
    <property type="project" value="UniProtKB-KW"/>
</dbReference>
<keyword evidence="1" id="KW-0805">Transcription regulation</keyword>
<dbReference type="Proteomes" id="UP000547674">
    <property type="component" value="Unassembled WGS sequence"/>
</dbReference>
<organism evidence="5 6">
    <name type="scientific">Eiseniibacteriota bacterium</name>
    <dbReference type="NCBI Taxonomy" id="2212470"/>
    <lineage>
        <taxon>Bacteria</taxon>
        <taxon>Candidatus Eiseniibacteriota</taxon>
    </lineage>
</organism>
<evidence type="ECO:0000256" key="3">
    <source>
        <dbReference type="ARBA" id="ARBA00023163"/>
    </source>
</evidence>
<dbReference type="InterPro" id="IPR051011">
    <property type="entry name" value="Metal_resp_trans_reg"/>
</dbReference>
<dbReference type="PRINTS" id="PR00778">
    <property type="entry name" value="HTHARSR"/>
</dbReference>
<accession>A0A7Y2H1S0</accession>
<dbReference type="Pfam" id="PF01022">
    <property type="entry name" value="HTH_5"/>
    <property type="match status" value="1"/>
</dbReference>
<protein>
    <submittedName>
        <fullName evidence="5">Winged helix-turn-helix transcriptional regulator</fullName>
    </submittedName>
</protein>
<dbReference type="EMBL" id="JABDJR010000157">
    <property type="protein sequence ID" value="NNF05947.1"/>
    <property type="molecule type" value="Genomic_DNA"/>
</dbReference>
<proteinExistence type="predicted"/>
<dbReference type="PANTHER" id="PTHR43132:SF2">
    <property type="entry name" value="ARSENICAL RESISTANCE OPERON REPRESSOR ARSR-RELATED"/>
    <property type="match status" value="1"/>
</dbReference>
<evidence type="ECO:0000256" key="1">
    <source>
        <dbReference type="ARBA" id="ARBA00023015"/>
    </source>
</evidence>
<dbReference type="SUPFAM" id="SSF46785">
    <property type="entry name" value="Winged helix' DNA-binding domain"/>
    <property type="match status" value="1"/>
</dbReference>
<sequence length="119" mass="13867">MAEEFFSEEFVKRGSKILKILSDESRLRIMLYLAKDGESPVGKLVDQLGIPQPRVSHHLGILRGADLVKDRREGRQIIYDINDPLWRELGLEFFEKLKKGDRISILGRFMISRVQDRLE</sequence>
<dbReference type="SMART" id="SM00418">
    <property type="entry name" value="HTH_ARSR"/>
    <property type="match status" value="1"/>
</dbReference>
<dbReference type="InterPro" id="IPR011991">
    <property type="entry name" value="ArsR-like_HTH"/>
</dbReference>
<dbReference type="PANTHER" id="PTHR43132">
    <property type="entry name" value="ARSENICAL RESISTANCE OPERON REPRESSOR ARSR-RELATED"/>
    <property type="match status" value="1"/>
</dbReference>
<dbReference type="AlphaFoldDB" id="A0A7Y2H1S0"/>
<dbReference type="InterPro" id="IPR036388">
    <property type="entry name" value="WH-like_DNA-bd_sf"/>
</dbReference>
<dbReference type="InterPro" id="IPR001845">
    <property type="entry name" value="HTH_ArsR_DNA-bd_dom"/>
</dbReference>
<dbReference type="InterPro" id="IPR036390">
    <property type="entry name" value="WH_DNA-bd_sf"/>
</dbReference>
<gene>
    <name evidence="5" type="ORF">HKN21_04240</name>
</gene>
<reference evidence="5 6" key="1">
    <citation type="submission" date="2020-03" db="EMBL/GenBank/DDBJ databases">
        <title>Metabolic flexibility allows generalist bacteria to become dominant in a frequently disturbed ecosystem.</title>
        <authorList>
            <person name="Chen Y.-J."/>
            <person name="Leung P.M."/>
            <person name="Bay S.K."/>
            <person name="Hugenholtz P."/>
            <person name="Kessler A.J."/>
            <person name="Shelley G."/>
            <person name="Waite D.W."/>
            <person name="Cook P.L."/>
            <person name="Greening C."/>
        </authorList>
    </citation>
    <scope>NUCLEOTIDE SEQUENCE [LARGE SCALE GENOMIC DNA]</scope>
    <source>
        <strain evidence="5">SS_bin_28</strain>
    </source>
</reference>
<evidence type="ECO:0000256" key="2">
    <source>
        <dbReference type="ARBA" id="ARBA00023125"/>
    </source>
</evidence>
<dbReference type="Gene3D" id="1.10.10.10">
    <property type="entry name" value="Winged helix-like DNA-binding domain superfamily/Winged helix DNA-binding domain"/>
    <property type="match status" value="1"/>
</dbReference>
<dbReference type="PROSITE" id="PS50987">
    <property type="entry name" value="HTH_ARSR_2"/>
    <property type="match status" value="1"/>
</dbReference>
<dbReference type="CDD" id="cd00090">
    <property type="entry name" value="HTH_ARSR"/>
    <property type="match status" value="1"/>
</dbReference>
<dbReference type="NCBIfam" id="NF033788">
    <property type="entry name" value="HTH_metalloreg"/>
    <property type="match status" value="1"/>
</dbReference>
<dbReference type="GO" id="GO:0003700">
    <property type="term" value="F:DNA-binding transcription factor activity"/>
    <property type="evidence" value="ECO:0007669"/>
    <property type="project" value="InterPro"/>
</dbReference>
<keyword evidence="3" id="KW-0804">Transcription</keyword>
<keyword evidence="2" id="KW-0238">DNA-binding</keyword>
<name>A0A7Y2H1S0_UNCEI</name>
<comment type="caution">
    <text evidence="5">The sequence shown here is derived from an EMBL/GenBank/DDBJ whole genome shotgun (WGS) entry which is preliminary data.</text>
</comment>